<dbReference type="InterPro" id="IPR001611">
    <property type="entry name" value="Leu-rich_rpt"/>
</dbReference>
<name>A0A7S3V1P7_9STRA</name>
<protein>
    <submittedName>
        <fullName evidence="1">Uncharacterized protein</fullName>
    </submittedName>
</protein>
<dbReference type="Gene3D" id="3.80.10.10">
    <property type="entry name" value="Ribonuclease Inhibitor"/>
    <property type="match status" value="2"/>
</dbReference>
<dbReference type="PANTHER" id="PTHR24114:SF2">
    <property type="entry name" value="F-BOX DOMAIN-CONTAINING PROTEIN-RELATED"/>
    <property type="match status" value="1"/>
</dbReference>
<dbReference type="InterPro" id="IPR052394">
    <property type="entry name" value="LRR-containing"/>
</dbReference>
<dbReference type="EMBL" id="HBIN01020539">
    <property type="protein sequence ID" value="CAE0445694.1"/>
    <property type="molecule type" value="Transcribed_RNA"/>
</dbReference>
<reference evidence="1" key="1">
    <citation type="submission" date="2021-01" db="EMBL/GenBank/DDBJ databases">
        <authorList>
            <person name="Corre E."/>
            <person name="Pelletier E."/>
            <person name="Niang G."/>
            <person name="Scheremetjew M."/>
            <person name="Finn R."/>
            <person name="Kale V."/>
            <person name="Holt S."/>
            <person name="Cochrane G."/>
            <person name="Meng A."/>
            <person name="Brown T."/>
            <person name="Cohen L."/>
        </authorList>
    </citation>
    <scope>NUCLEOTIDE SEQUENCE</scope>
    <source>
        <strain evidence="1">GSBS06</strain>
    </source>
</reference>
<sequence>MEVLKLLCVDLKEKVLEFIYFDLKRDLDAYRKWNELIPWCKYKLQLNHVNFYLHRPKDGDESNSNQTPLCNEGFDFFETLKISKTLAELNLSYAGLGTKGLCSNLANALKSNSSIKIIDLQHNRIGSFVVDMECLAEALKVNNSLRAINLEFNEIGSHLESAVYIKDMLKVNRCLTELNLDGNMISSDSMKEIALGLRDNSCLQKLRLWHNNIRSDGAEYLKKALRHNRSLKLLDLKSNNIDFRGTSSLCSVLKVNTACSLSIDIRGNPIGLSGRQNLYENIDYFTARRCILFS</sequence>
<accession>A0A7S3V1P7</accession>
<dbReference type="SUPFAM" id="SSF52047">
    <property type="entry name" value="RNI-like"/>
    <property type="match status" value="1"/>
</dbReference>
<evidence type="ECO:0000313" key="1">
    <source>
        <dbReference type="EMBL" id="CAE0445694.1"/>
    </source>
</evidence>
<organism evidence="1">
    <name type="scientific">Aplanochytrium stocchinoi</name>
    <dbReference type="NCBI Taxonomy" id="215587"/>
    <lineage>
        <taxon>Eukaryota</taxon>
        <taxon>Sar</taxon>
        <taxon>Stramenopiles</taxon>
        <taxon>Bigyra</taxon>
        <taxon>Labyrinthulomycetes</taxon>
        <taxon>Thraustochytrida</taxon>
        <taxon>Thraustochytriidae</taxon>
        <taxon>Aplanochytrium</taxon>
    </lineage>
</organism>
<dbReference type="SMART" id="SM00368">
    <property type="entry name" value="LRR_RI"/>
    <property type="match status" value="6"/>
</dbReference>
<dbReference type="PANTHER" id="PTHR24114">
    <property type="entry name" value="LEUCINE RICH REPEAT FAMILY PROTEIN"/>
    <property type="match status" value="1"/>
</dbReference>
<dbReference type="AlphaFoldDB" id="A0A7S3V1P7"/>
<dbReference type="InterPro" id="IPR032675">
    <property type="entry name" value="LRR_dom_sf"/>
</dbReference>
<dbReference type="Pfam" id="PF13516">
    <property type="entry name" value="LRR_6"/>
    <property type="match status" value="5"/>
</dbReference>
<proteinExistence type="predicted"/>
<gene>
    <name evidence="1" type="ORF">ASTO00021_LOCUS15698</name>
</gene>